<feature type="transmembrane region" description="Helical" evidence="6">
    <location>
        <begin position="298"/>
        <end position="321"/>
    </location>
</feature>
<keyword evidence="2" id="KW-1003">Cell membrane</keyword>
<evidence type="ECO:0000256" key="4">
    <source>
        <dbReference type="ARBA" id="ARBA00022989"/>
    </source>
</evidence>
<feature type="transmembrane region" description="Helical" evidence="6">
    <location>
        <begin position="538"/>
        <end position="558"/>
    </location>
</feature>
<dbReference type="EMBL" id="JBHTGR010000006">
    <property type="protein sequence ID" value="MFC7746468.1"/>
    <property type="molecule type" value="Genomic_DNA"/>
</dbReference>
<sequence length="682" mass="74919">MIARVLKHKKLIVVVFLILAAVSAVVQSAVPVKHDMVDYLPDDTPSIEAKDVMEDEFSGDVDNARVMMKDLSIPEALAFKDKLEAIDGVSNVTWLDDVIDIKTPVELADTDTVESYYKDDDALYSFHVADGKEVGTTDAIYDVIGEDNALSGDALNTAISQQSTGEEAMNAALILIPVVIIILLLSTRSWVEPVFFLTAIGVSVLINLGTNIFVGDISFITQAVAPILQLAVSLDYAIFLLHSFDDYRKETADPTEAMRRAMKRSFPAVAASASTTFFGFTALTFMDFGIGADLGLNLVKGILLSFISVMIFLPALTLMFYKWLDKTQHRAFMPSVYPIGKYVMKLRIPVLLVILILLVPAFLGQSQTNFLYGTGGNPDSTRAGQDTEEIEDVFGKFTPVVLLVPKGDIAREEKLVDDLDKLDNVDNTISYVDTVGAGIPPGYLDESETDEFFSENYSRITINTTTDNEGDEAFNLVENVRNTAADYYGDDYQALGKSVTMYDMKDIVEEDNTVVNMLTVITIAIVLLITFRSISFPVVLLLTIESAVWINLSVPYFTGKSLVYVGYLIISTVQLAATVDYAILLTESYTQNRKEMKAMDAVKKTINEKVFSIGVSASILSSVGFILWATSTDPIVSSIGLLLGRGALLAFILVIFLLPALLVVFDRVIEKTTRKANFYKGE</sequence>
<evidence type="ECO:0000256" key="1">
    <source>
        <dbReference type="ARBA" id="ARBA00004651"/>
    </source>
</evidence>
<name>A0ABW2UT18_9BACI</name>
<evidence type="ECO:0000313" key="9">
    <source>
        <dbReference type="EMBL" id="MFC7746468.1"/>
    </source>
</evidence>
<proteinExistence type="predicted"/>
<evidence type="ECO:0000259" key="8">
    <source>
        <dbReference type="PROSITE" id="PS50156"/>
    </source>
</evidence>
<feature type="transmembrane region" description="Helical" evidence="6">
    <location>
        <begin position="342"/>
        <end position="363"/>
    </location>
</feature>
<feature type="transmembrane region" description="Helical" evidence="6">
    <location>
        <begin position="513"/>
        <end position="531"/>
    </location>
</feature>
<dbReference type="Proteomes" id="UP001596620">
    <property type="component" value="Unassembled WGS sequence"/>
</dbReference>
<dbReference type="RefSeq" id="WP_382357958.1">
    <property type="nucleotide sequence ID" value="NZ_JBHTGR010000006.1"/>
</dbReference>
<dbReference type="Gene3D" id="1.20.1640.10">
    <property type="entry name" value="Multidrug efflux transporter AcrB transmembrane domain"/>
    <property type="match status" value="2"/>
</dbReference>
<feature type="transmembrane region" description="Helical" evidence="6">
    <location>
        <begin position="265"/>
        <end position="286"/>
    </location>
</feature>
<gene>
    <name evidence="9" type="ORF">ACFQU8_04330</name>
</gene>
<evidence type="ECO:0000256" key="2">
    <source>
        <dbReference type="ARBA" id="ARBA00022475"/>
    </source>
</evidence>
<feature type="transmembrane region" description="Helical" evidence="6">
    <location>
        <begin position="610"/>
        <end position="630"/>
    </location>
</feature>
<dbReference type="InterPro" id="IPR004869">
    <property type="entry name" value="MMPL_dom"/>
</dbReference>
<evidence type="ECO:0000256" key="7">
    <source>
        <dbReference type="SAM" id="SignalP"/>
    </source>
</evidence>
<comment type="caution">
    <text evidence="9">The sequence shown here is derived from an EMBL/GenBank/DDBJ whole genome shotgun (WGS) entry which is preliminary data.</text>
</comment>
<dbReference type="SUPFAM" id="SSF82866">
    <property type="entry name" value="Multidrug efflux transporter AcrB transmembrane domain"/>
    <property type="match status" value="2"/>
</dbReference>
<keyword evidence="7" id="KW-0732">Signal</keyword>
<comment type="subcellular location">
    <subcellularLocation>
        <location evidence="1">Cell membrane</location>
        <topology evidence="1">Multi-pass membrane protein</topology>
    </subcellularLocation>
</comment>
<evidence type="ECO:0000256" key="3">
    <source>
        <dbReference type="ARBA" id="ARBA00022692"/>
    </source>
</evidence>
<evidence type="ECO:0000313" key="10">
    <source>
        <dbReference type="Proteomes" id="UP001596620"/>
    </source>
</evidence>
<dbReference type="PANTHER" id="PTHR33406:SF13">
    <property type="entry name" value="MEMBRANE PROTEIN YDFJ"/>
    <property type="match status" value="1"/>
</dbReference>
<feature type="signal peptide" evidence="7">
    <location>
        <begin position="1"/>
        <end position="28"/>
    </location>
</feature>
<protein>
    <submittedName>
        <fullName evidence="9">RND family transporter</fullName>
    </submittedName>
</protein>
<evidence type="ECO:0000256" key="5">
    <source>
        <dbReference type="ARBA" id="ARBA00023136"/>
    </source>
</evidence>
<feature type="transmembrane region" description="Helical" evidence="6">
    <location>
        <begin position="642"/>
        <end position="665"/>
    </location>
</feature>
<evidence type="ECO:0000256" key="6">
    <source>
        <dbReference type="SAM" id="Phobius"/>
    </source>
</evidence>
<organism evidence="9 10">
    <name type="scientific">Lentibacillus kimchii</name>
    <dbReference type="NCBI Taxonomy" id="1542911"/>
    <lineage>
        <taxon>Bacteria</taxon>
        <taxon>Bacillati</taxon>
        <taxon>Bacillota</taxon>
        <taxon>Bacilli</taxon>
        <taxon>Bacillales</taxon>
        <taxon>Bacillaceae</taxon>
        <taxon>Lentibacillus</taxon>
    </lineage>
</organism>
<keyword evidence="5 6" id="KW-0472">Membrane</keyword>
<feature type="domain" description="SSD" evidence="8">
    <location>
        <begin position="196"/>
        <end position="319"/>
    </location>
</feature>
<keyword evidence="10" id="KW-1185">Reference proteome</keyword>
<dbReference type="Pfam" id="PF03176">
    <property type="entry name" value="MMPL"/>
    <property type="match status" value="2"/>
</dbReference>
<dbReference type="PANTHER" id="PTHR33406">
    <property type="entry name" value="MEMBRANE PROTEIN MJ1562-RELATED"/>
    <property type="match status" value="1"/>
</dbReference>
<reference evidence="10" key="1">
    <citation type="journal article" date="2019" name="Int. J. Syst. Evol. Microbiol.">
        <title>The Global Catalogue of Microorganisms (GCM) 10K type strain sequencing project: providing services to taxonomists for standard genome sequencing and annotation.</title>
        <authorList>
            <consortium name="The Broad Institute Genomics Platform"/>
            <consortium name="The Broad Institute Genome Sequencing Center for Infectious Disease"/>
            <person name="Wu L."/>
            <person name="Ma J."/>
        </authorList>
    </citation>
    <scope>NUCLEOTIDE SEQUENCE [LARGE SCALE GENOMIC DNA]</scope>
    <source>
        <strain evidence="10">JCM 30234</strain>
    </source>
</reference>
<dbReference type="InterPro" id="IPR050545">
    <property type="entry name" value="Mycobact_MmpL"/>
</dbReference>
<keyword evidence="4 6" id="KW-1133">Transmembrane helix</keyword>
<accession>A0ABW2UT18</accession>
<feature type="chain" id="PRO_5046832863" evidence="7">
    <location>
        <begin position="29"/>
        <end position="682"/>
    </location>
</feature>
<feature type="transmembrane region" description="Helical" evidence="6">
    <location>
        <begin position="564"/>
        <end position="589"/>
    </location>
</feature>
<feature type="transmembrane region" description="Helical" evidence="6">
    <location>
        <begin position="220"/>
        <end position="244"/>
    </location>
</feature>
<dbReference type="InterPro" id="IPR000731">
    <property type="entry name" value="SSD"/>
</dbReference>
<feature type="transmembrane region" description="Helical" evidence="6">
    <location>
        <begin position="194"/>
        <end position="214"/>
    </location>
</feature>
<dbReference type="PROSITE" id="PS50156">
    <property type="entry name" value="SSD"/>
    <property type="match status" value="1"/>
</dbReference>
<feature type="transmembrane region" description="Helical" evidence="6">
    <location>
        <begin position="168"/>
        <end position="187"/>
    </location>
</feature>
<keyword evidence="3 6" id="KW-0812">Transmembrane</keyword>